<dbReference type="OrthoDB" id="5624888at2"/>
<organism evidence="1 2">
    <name type="scientific">Paucihalobacter ruber</name>
    <dbReference type="NCBI Taxonomy" id="2567861"/>
    <lineage>
        <taxon>Bacteria</taxon>
        <taxon>Pseudomonadati</taxon>
        <taxon>Bacteroidota</taxon>
        <taxon>Flavobacteriia</taxon>
        <taxon>Flavobacteriales</taxon>
        <taxon>Flavobacteriaceae</taxon>
        <taxon>Paucihalobacter</taxon>
    </lineage>
</organism>
<evidence type="ECO:0000313" key="1">
    <source>
        <dbReference type="EMBL" id="TPV33524.1"/>
    </source>
</evidence>
<accession>A0A506PIX1</accession>
<dbReference type="EMBL" id="VHIQ01000004">
    <property type="protein sequence ID" value="TPV33524.1"/>
    <property type="molecule type" value="Genomic_DNA"/>
</dbReference>
<dbReference type="AlphaFoldDB" id="A0A506PIX1"/>
<keyword evidence="2" id="KW-1185">Reference proteome</keyword>
<evidence type="ECO:0008006" key="3">
    <source>
        <dbReference type="Google" id="ProtNLM"/>
    </source>
</evidence>
<proteinExistence type="predicted"/>
<protein>
    <recommendedName>
        <fullName evidence="3">3D domain-containing protein</fullName>
    </recommendedName>
</protein>
<dbReference type="CDD" id="cd22784">
    <property type="entry name" value="DPBB_MltA_YuiC-like"/>
    <property type="match status" value="1"/>
</dbReference>
<reference evidence="1 2" key="1">
    <citation type="submission" date="2019-06" db="EMBL/GenBank/DDBJ databases">
        <title>Flavobacteriaceae Paucihalobacterium erythroidium CWB-1, complete genome.</title>
        <authorList>
            <person name="Wu S."/>
        </authorList>
    </citation>
    <scope>NUCLEOTIDE SEQUENCE [LARGE SCALE GENOMIC DNA]</scope>
    <source>
        <strain evidence="1 2">CWB-1</strain>
    </source>
</reference>
<sequence length="111" mass="12975">MEVTATAYNSFKNQTNSNPNITAFGDSLYPGLPYIAVSRDLYRKGLRRDTPIKINGFDSIYWVKDRMHSRWQNRIDIYMGVDLKAAREWGRRRVKIQYGIIIPDSTKKTDK</sequence>
<gene>
    <name evidence="1" type="ORF">FJ651_10185</name>
</gene>
<dbReference type="Proteomes" id="UP000317332">
    <property type="component" value="Unassembled WGS sequence"/>
</dbReference>
<name>A0A506PIX1_9FLAO</name>
<comment type="caution">
    <text evidence="1">The sequence shown here is derived from an EMBL/GenBank/DDBJ whole genome shotgun (WGS) entry which is preliminary data.</text>
</comment>
<evidence type="ECO:0000313" key="2">
    <source>
        <dbReference type="Proteomes" id="UP000317332"/>
    </source>
</evidence>